<evidence type="ECO:0000313" key="1">
    <source>
        <dbReference type="EMBL" id="MBS1258377.1"/>
    </source>
</evidence>
<dbReference type="AlphaFoldDB" id="A0A942A522"/>
<protein>
    <submittedName>
        <fullName evidence="1">Uncharacterized protein</fullName>
    </submittedName>
</protein>
<proteinExistence type="predicted"/>
<dbReference type="Proteomes" id="UP000722750">
    <property type="component" value="Unassembled WGS sequence"/>
</dbReference>
<gene>
    <name evidence="1" type="ORF">MAG551_01436</name>
</gene>
<sequence length="99" mass="11559">MIDNPNWLKPEGSAYFHQISQDCIKKLVECMEGIDIEEIDCDTCIKMQEILSDEIEDPEFFEFAIDNLSELASYIAEGKVNIRIHRNDVDELWFDVDEV</sequence>
<reference evidence="1" key="1">
    <citation type="journal article" date="2021" name="ISME J.">
        <title>Fine-scale metabolic discontinuity in a stratified prokaryote microbiome of a Red Sea deep halocline.</title>
        <authorList>
            <person name="Michoud G."/>
            <person name="Ngugi D.K."/>
            <person name="Barozzi A."/>
            <person name="Merlino G."/>
            <person name="Calleja M.L."/>
            <person name="Delgado-Huertas A."/>
            <person name="Moran X.A.G."/>
            <person name="Daffonchio D."/>
        </authorList>
    </citation>
    <scope>NUCLEOTIDE SEQUENCE</scope>
    <source>
        <strain evidence="1">SuakinDeep_MAG55_1</strain>
    </source>
</reference>
<evidence type="ECO:0000313" key="2">
    <source>
        <dbReference type="Proteomes" id="UP000722750"/>
    </source>
</evidence>
<accession>A0A942A522</accession>
<dbReference type="EMBL" id="JAANXD010000059">
    <property type="protein sequence ID" value="MBS1258377.1"/>
    <property type="molecule type" value="Genomic_DNA"/>
</dbReference>
<organism evidence="1 2">
    <name type="scientific">Candidatus Scalindua arabica</name>
    <dbReference type="NCBI Taxonomy" id="1127984"/>
    <lineage>
        <taxon>Bacteria</taxon>
        <taxon>Pseudomonadati</taxon>
        <taxon>Planctomycetota</taxon>
        <taxon>Candidatus Brocadiia</taxon>
        <taxon>Candidatus Brocadiales</taxon>
        <taxon>Candidatus Scalinduaceae</taxon>
        <taxon>Candidatus Scalindua</taxon>
    </lineage>
</organism>
<name>A0A942A522_9BACT</name>
<comment type="caution">
    <text evidence="1">The sequence shown here is derived from an EMBL/GenBank/DDBJ whole genome shotgun (WGS) entry which is preliminary data.</text>
</comment>